<comment type="caution">
    <text evidence="1">The sequence shown here is derived from an EMBL/GenBank/DDBJ whole genome shotgun (WGS) entry which is preliminary data.</text>
</comment>
<dbReference type="RefSeq" id="WP_035668708.1">
    <property type="nucleotide sequence ID" value="NZ_BAUV01000097.1"/>
</dbReference>
<dbReference type="InterPro" id="IPR036086">
    <property type="entry name" value="ParB/Sulfiredoxin_sf"/>
</dbReference>
<sequence length="246" mass="29200">MKEEIIMIPLKNIQPLYDAYISSSFLTRMQLTANQIETYDLILPVEKHVRAGKYVLVGGYDKYRYMKEQNYQKAPCIIEKKTSSIKQNLKVMRRLHNKGDSWSRDNKLKLLEMLRHLSPISLKTLITHTGFKRNELERLNYHPAVPEHYRSEQATTSTLNWIATHKAFSPRIKEFLYNRALLKISDHKRLTHEKMKTIDFILKKLKPHSFEMLTEDQQRKVLTRCMNFKGVMVISIQKMIDDYLKN</sequence>
<keyword evidence="2" id="KW-1185">Reference proteome</keyword>
<evidence type="ECO:0008006" key="3">
    <source>
        <dbReference type="Google" id="ProtNLM"/>
    </source>
</evidence>
<accession>W4R172</accession>
<dbReference type="Proteomes" id="UP000018896">
    <property type="component" value="Unassembled WGS sequence"/>
</dbReference>
<dbReference type="EMBL" id="BAUV01000097">
    <property type="protein sequence ID" value="GAE37648.1"/>
    <property type="molecule type" value="Genomic_DNA"/>
</dbReference>
<evidence type="ECO:0000313" key="2">
    <source>
        <dbReference type="Proteomes" id="UP000018896"/>
    </source>
</evidence>
<name>W4R172_HALA3</name>
<dbReference type="OrthoDB" id="2989488at2"/>
<organism evidence="1 2">
    <name type="scientific">Halalkalibacter akibai (strain ATCC 43226 / DSM 21942 / CIP 109018 / JCM 9157 / 1139)</name>
    <name type="common">Bacillus akibai</name>
    <dbReference type="NCBI Taxonomy" id="1236973"/>
    <lineage>
        <taxon>Bacteria</taxon>
        <taxon>Bacillati</taxon>
        <taxon>Bacillota</taxon>
        <taxon>Bacilli</taxon>
        <taxon>Bacillales</taxon>
        <taxon>Bacillaceae</taxon>
        <taxon>Halalkalibacter</taxon>
    </lineage>
</organism>
<dbReference type="Gene3D" id="3.90.1530.10">
    <property type="entry name" value="Conserved hypothetical protein from pyrococcus furiosus pfu- 392566-001, ParB domain"/>
    <property type="match status" value="1"/>
</dbReference>
<reference evidence="1 2" key="1">
    <citation type="journal article" date="2014" name="Genome Announc.">
        <title>Draft Genome Sequences of Three Alkaliphilic Bacillus Strains, Bacillus wakoensis JCM 9140T, Bacillus akibai JCM 9157T, and Bacillus hemicellulosilyticus JCM 9152T.</title>
        <authorList>
            <person name="Yuki M."/>
            <person name="Oshima K."/>
            <person name="Suda W."/>
            <person name="Oshida Y."/>
            <person name="Kitamura K."/>
            <person name="Iida T."/>
            <person name="Hattori M."/>
            <person name="Ohkuma M."/>
        </authorList>
    </citation>
    <scope>NUCLEOTIDE SEQUENCE [LARGE SCALE GENOMIC DNA]</scope>
    <source>
        <strain evidence="1 2">JCM 9157</strain>
    </source>
</reference>
<dbReference type="SUPFAM" id="SSF110849">
    <property type="entry name" value="ParB/Sulfiredoxin"/>
    <property type="match status" value="1"/>
</dbReference>
<evidence type="ECO:0000313" key="1">
    <source>
        <dbReference type="EMBL" id="GAE37648.1"/>
    </source>
</evidence>
<dbReference type="AlphaFoldDB" id="W4R172"/>
<protein>
    <recommendedName>
        <fullName evidence="3">ParB/Sulfiredoxin domain-containing protein</fullName>
    </recommendedName>
</protein>
<gene>
    <name evidence="1" type="ORF">JCM9157_4965</name>
</gene>
<proteinExistence type="predicted"/>